<sequence length="109" mass="12916">MKRGYSHTYFANQWARQRRIQAELMGDTNKKQLQLQVEDLIEHEEDLRECNDKMDNLRRRQHRTAAENRTLASLPGHIAFLEEEVDRILLELGGDNFRHIPEADGEKLF</sequence>
<dbReference type="EMBL" id="GL883120">
    <property type="protein sequence ID" value="EGG04070.1"/>
    <property type="molecule type" value="Genomic_DNA"/>
</dbReference>
<reference evidence="3" key="1">
    <citation type="journal article" date="2011" name="Proc. Natl. Acad. Sci. U.S.A.">
        <title>Obligate biotrophy features unraveled by the genomic analysis of rust fungi.</title>
        <authorList>
            <person name="Duplessis S."/>
            <person name="Cuomo C.A."/>
            <person name="Lin Y.-C."/>
            <person name="Aerts A."/>
            <person name="Tisserant E."/>
            <person name="Veneault-Fourrey C."/>
            <person name="Joly D.L."/>
            <person name="Hacquard S."/>
            <person name="Amselem J."/>
            <person name="Cantarel B.L."/>
            <person name="Chiu R."/>
            <person name="Coutinho P.M."/>
            <person name="Feau N."/>
            <person name="Field M."/>
            <person name="Frey P."/>
            <person name="Gelhaye E."/>
            <person name="Goldberg J."/>
            <person name="Grabherr M.G."/>
            <person name="Kodira C.D."/>
            <person name="Kohler A."/>
            <person name="Kuees U."/>
            <person name="Lindquist E.A."/>
            <person name="Lucas S.M."/>
            <person name="Mago R."/>
            <person name="Mauceli E."/>
            <person name="Morin E."/>
            <person name="Murat C."/>
            <person name="Pangilinan J.L."/>
            <person name="Park R."/>
            <person name="Pearson M."/>
            <person name="Quesneville H."/>
            <person name="Rouhier N."/>
            <person name="Sakthikumar S."/>
            <person name="Salamov A.A."/>
            <person name="Schmutz J."/>
            <person name="Selles B."/>
            <person name="Shapiro H."/>
            <person name="Tanguay P."/>
            <person name="Tuskan G.A."/>
            <person name="Henrissat B."/>
            <person name="Van de Peer Y."/>
            <person name="Rouze P."/>
            <person name="Ellis J.G."/>
            <person name="Dodds P.N."/>
            <person name="Schein J.E."/>
            <person name="Zhong S."/>
            <person name="Hamelin R.C."/>
            <person name="Grigoriev I.V."/>
            <person name="Szabo L.J."/>
            <person name="Martin F."/>
        </authorList>
    </citation>
    <scope>NUCLEOTIDE SEQUENCE [LARGE SCALE GENOMIC DNA]</scope>
    <source>
        <strain evidence="3">98AG31 / pathotype 3-4-7</strain>
    </source>
</reference>
<name>F4RTV9_MELLP</name>
<accession>F4RTV9</accession>
<keyword evidence="3" id="KW-1185">Reference proteome</keyword>
<keyword evidence="1" id="KW-0175">Coiled coil</keyword>
<dbReference type="KEGG" id="mlr:MELLADRAFT_108676"/>
<evidence type="ECO:0000256" key="1">
    <source>
        <dbReference type="SAM" id="Coils"/>
    </source>
</evidence>
<feature type="coiled-coil region" evidence="1">
    <location>
        <begin position="40"/>
        <end position="67"/>
    </location>
</feature>
<organism evidence="3">
    <name type="scientific">Melampsora larici-populina (strain 98AG31 / pathotype 3-4-7)</name>
    <name type="common">Poplar leaf rust fungus</name>
    <dbReference type="NCBI Taxonomy" id="747676"/>
    <lineage>
        <taxon>Eukaryota</taxon>
        <taxon>Fungi</taxon>
        <taxon>Dikarya</taxon>
        <taxon>Basidiomycota</taxon>
        <taxon>Pucciniomycotina</taxon>
        <taxon>Pucciniomycetes</taxon>
        <taxon>Pucciniales</taxon>
        <taxon>Melampsoraceae</taxon>
        <taxon>Melampsora</taxon>
    </lineage>
</organism>
<proteinExistence type="predicted"/>
<dbReference type="Proteomes" id="UP000001072">
    <property type="component" value="Unassembled WGS sequence"/>
</dbReference>
<dbReference type="GeneID" id="18923536"/>
<dbReference type="AlphaFoldDB" id="F4RTV9"/>
<evidence type="ECO:0000313" key="3">
    <source>
        <dbReference type="Proteomes" id="UP000001072"/>
    </source>
</evidence>
<protein>
    <submittedName>
        <fullName evidence="2">Uncharacterized protein</fullName>
    </submittedName>
</protein>
<dbReference type="InParanoid" id="F4RTV9"/>
<gene>
    <name evidence="2" type="ORF">MELLADRAFT_108676</name>
</gene>
<dbReference type="RefSeq" id="XP_007412531.1">
    <property type="nucleotide sequence ID" value="XM_007412469.1"/>
</dbReference>
<dbReference type="VEuPathDB" id="FungiDB:MELLADRAFT_108676"/>
<evidence type="ECO:0000313" key="2">
    <source>
        <dbReference type="EMBL" id="EGG04070.1"/>
    </source>
</evidence>
<dbReference type="HOGENOM" id="CLU_2184541_0_0_1"/>